<keyword evidence="3" id="KW-1185">Reference proteome</keyword>
<dbReference type="PANTHER" id="PTHR31302">
    <property type="entry name" value="TRANSMEMBRANE PROTEIN WITH METALLOPHOSPHOESTERASE DOMAIN-RELATED"/>
    <property type="match status" value="1"/>
</dbReference>
<organism evidence="2 3">
    <name type="scientific">Ectobacillus antri</name>
    <dbReference type="NCBI Taxonomy" id="2486280"/>
    <lineage>
        <taxon>Bacteria</taxon>
        <taxon>Bacillati</taxon>
        <taxon>Bacillota</taxon>
        <taxon>Bacilli</taxon>
        <taxon>Bacillales</taxon>
        <taxon>Bacillaceae</taxon>
        <taxon>Ectobacillus</taxon>
    </lineage>
</organism>
<dbReference type="RefSeq" id="WP_124563855.1">
    <property type="nucleotide sequence ID" value="NZ_JARRRY010000001.1"/>
</dbReference>
<evidence type="ECO:0000313" key="2">
    <source>
        <dbReference type="EMBL" id="MDG5752745.1"/>
    </source>
</evidence>
<gene>
    <name evidence="2" type="ORF">P6P90_01855</name>
</gene>
<reference evidence="2 3" key="1">
    <citation type="submission" date="2023-04" db="EMBL/GenBank/DDBJ databases">
        <title>Ectobacillus antri isolated from activated sludge.</title>
        <authorList>
            <person name="Yan P."/>
            <person name="Liu X."/>
        </authorList>
    </citation>
    <scope>NUCLEOTIDE SEQUENCE [LARGE SCALE GENOMIC DNA]</scope>
    <source>
        <strain evidence="2 3">C18H</strain>
    </source>
</reference>
<evidence type="ECO:0000259" key="1">
    <source>
        <dbReference type="Pfam" id="PF00149"/>
    </source>
</evidence>
<dbReference type="Gene3D" id="3.60.21.10">
    <property type="match status" value="1"/>
</dbReference>
<dbReference type="InterPro" id="IPR029052">
    <property type="entry name" value="Metallo-depent_PP-like"/>
</dbReference>
<accession>A0ABT6H072</accession>
<dbReference type="PANTHER" id="PTHR31302:SF32">
    <property type="entry name" value="PHOSPHOESTERASE"/>
    <property type="match status" value="1"/>
</dbReference>
<dbReference type="SUPFAM" id="SSF56300">
    <property type="entry name" value="Metallo-dependent phosphatases"/>
    <property type="match status" value="1"/>
</dbReference>
<evidence type="ECO:0000313" key="3">
    <source>
        <dbReference type="Proteomes" id="UP001218246"/>
    </source>
</evidence>
<feature type="domain" description="Calcineurin-like phosphoesterase" evidence="1">
    <location>
        <begin position="45"/>
        <end position="201"/>
    </location>
</feature>
<sequence>MTVLIVIVLVLFLFALYMYKEANENTVIQQDIALHDLPSSFKEVNIFFISDIHRRNIARSIVDEVKGKVDFVIIGGDIGERGISFSQIASNLKLLSEIGPIYFVWGNNDYELDYHELDALLLANKVTVLDNTRAVLESSAGERLWLIGVDDVGVGRDRLDLALQDCEEEGFRILVSHNPEIVYKFTDKEHISLVLSGHTHGGQIRLFHHNRFLKGGIYQYDYTTLFVSNGYGTTLLPFRFRAPAQTHVITLKHSL</sequence>
<dbReference type="InterPro" id="IPR051158">
    <property type="entry name" value="Metallophosphoesterase_sf"/>
</dbReference>
<dbReference type="InterPro" id="IPR004843">
    <property type="entry name" value="Calcineurin-like_PHP"/>
</dbReference>
<dbReference type="EMBL" id="JARULN010000001">
    <property type="protein sequence ID" value="MDG5752745.1"/>
    <property type="molecule type" value="Genomic_DNA"/>
</dbReference>
<proteinExistence type="predicted"/>
<comment type="caution">
    <text evidence="2">The sequence shown here is derived from an EMBL/GenBank/DDBJ whole genome shotgun (WGS) entry which is preliminary data.</text>
</comment>
<dbReference type="Pfam" id="PF00149">
    <property type="entry name" value="Metallophos"/>
    <property type="match status" value="1"/>
</dbReference>
<dbReference type="Proteomes" id="UP001218246">
    <property type="component" value="Unassembled WGS sequence"/>
</dbReference>
<name>A0ABT6H072_9BACI</name>
<protein>
    <submittedName>
        <fullName evidence="2">Metallophosphoesterase</fullName>
    </submittedName>
</protein>